<dbReference type="AlphaFoldDB" id="A0A0G4FQ51"/>
<feature type="transmembrane region" description="Helical" evidence="2">
    <location>
        <begin position="12"/>
        <end position="43"/>
    </location>
</feature>
<dbReference type="EMBL" id="CDMY01000477">
    <property type="protein sequence ID" value="CEM16415.1"/>
    <property type="molecule type" value="Genomic_DNA"/>
</dbReference>
<gene>
    <name evidence="3" type="ORF">Vbra_725</name>
</gene>
<feature type="compositionally biased region" description="Polar residues" evidence="1">
    <location>
        <begin position="92"/>
        <end position="104"/>
    </location>
</feature>
<protein>
    <submittedName>
        <fullName evidence="3">Uncharacterized protein</fullName>
    </submittedName>
</protein>
<organism evidence="3 4">
    <name type="scientific">Vitrella brassicaformis (strain CCMP3155)</name>
    <dbReference type="NCBI Taxonomy" id="1169540"/>
    <lineage>
        <taxon>Eukaryota</taxon>
        <taxon>Sar</taxon>
        <taxon>Alveolata</taxon>
        <taxon>Colpodellida</taxon>
        <taxon>Vitrellaceae</taxon>
        <taxon>Vitrella</taxon>
    </lineage>
</organism>
<dbReference type="Proteomes" id="UP000041254">
    <property type="component" value="Unassembled WGS sequence"/>
</dbReference>
<dbReference type="InParanoid" id="A0A0G4FQ51"/>
<reference evidence="3 4" key="1">
    <citation type="submission" date="2014-11" db="EMBL/GenBank/DDBJ databases">
        <authorList>
            <person name="Zhu J."/>
            <person name="Qi W."/>
            <person name="Song R."/>
        </authorList>
    </citation>
    <scope>NUCLEOTIDE SEQUENCE [LARGE SCALE GENOMIC DNA]</scope>
</reference>
<keyword evidence="4" id="KW-1185">Reference proteome</keyword>
<feature type="region of interest" description="Disordered" evidence="1">
    <location>
        <begin position="77"/>
        <end position="110"/>
    </location>
</feature>
<keyword evidence="2" id="KW-0812">Transmembrane</keyword>
<evidence type="ECO:0000256" key="1">
    <source>
        <dbReference type="SAM" id="MobiDB-lite"/>
    </source>
</evidence>
<evidence type="ECO:0000256" key="2">
    <source>
        <dbReference type="SAM" id="Phobius"/>
    </source>
</evidence>
<feature type="compositionally biased region" description="Basic and acidic residues" evidence="1">
    <location>
        <begin position="82"/>
        <end position="91"/>
    </location>
</feature>
<sequence length="110" mass="11628">MMEDSSEDGKTFRLIILIVFCVIIAVCGAACAVCCCFVCPPLIRFKQYSDRRGGIPAGNIKGGGAGGVVALSVLLGKPTSRKPPDHQHNHNDNQQPDRASTSDTAAVDVE</sequence>
<evidence type="ECO:0000313" key="3">
    <source>
        <dbReference type="EMBL" id="CEM16415.1"/>
    </source>
</evidence>
<keyword evidence="2" id="KW-1133">Transmembrane helix</keyword>
<name>A0A0G4FQ51_VITBC</name>
<dbReference type="VEuPathDB" id="CryptoDB:Vbra_725"/>
<keyword evidence="2" id="KW-0472">Membrane</keyword>
<proteinExistence type="predicted"/>
<evidence type="ECO:0000313" key="4">
    <source>
        <dbReference type="Proteomes" id="UP000041254"/>
    </source>
</evidence>
<accession>A0A0G4FQ51</accession>